<evidence type="ECO:0000256" key="10">
    <source>
        <dbReference type="ARBA" id="ARBA00022840"/>
    </source>
</evidence>
<evidence type="ECO:0000256" key="9">
    <source>
        <dbReference type="ARBA" id="ARBA00022777"/>
    </source>
</evidence>
<organism evidence="17 18">
    <name type="scientific">Mus spicilegus</name>
    <name type="common">Mound-building mouse</name>
    <dbReference type="NCBI Taxonomy" id="10103"/>
    <lineage>
        <taxon>Eukaryota</taxon>
        <taxon>Metazoa</taxon>
        <taxon>Chordata</taxon>
        <taxon>Craniata</taxon>
        <taxon>Vertebrata</taxon>
        <taxon>Euteleostomi</taxon>
        <taxon>Mammalia</taxon>
        <taxon>Eutheria</taxon>
        <taxon>Euarchontoglires</taxon>
        <taxon>Glires</taxon>
        <taxon>Rodentia</taxon>
        <taxon>Myomorpha</taxon>
        <taxon>Muroidea</taxon>
        <taxon>Muridae</taxon>
        <taxon>Murinae</taxon>
        <taxon>Mus</taxon>
        <taxon>Mus</taxon>
    </lineage>
</organism>
<dbReference type="Proteomes" id="UP000694415">
    <property type="component" value="Unplaced"/>
</dbReference>
<dbReference type="GO" id="GO:0030955">
    <property type="term" value="F:potassium ion binding"/>
    <property type="evidence" value="ECO:0007669"/>
    <property type="project" value="InterPro"/>
</dbReference>
<keyword evidence="8" id="KW-0547">Nucleotide-binding</keyword>
<dbReference type="InterPro" id="IPR015806">
    <property type="entry name" value="Pyrv_Knase_insert_dom_sf"/>
</dbReference>
<keyword evidence="10" id="KW-0067">ATP-binding</keyword>
<dbReference type="EC" id="2.7.1.40" evidence="5 14"/>
<dbReference type="Pfam" id="PF00224">
    <property type="entry name" value="PK"/>
    <property type="match status" value="2"/>
</dbReference>
<evidence type="ECO:0000256" key="8">
    <source>
        <dbReference type="ARBA" id="ARBA00022741"/>
    </source>
</evidence>
<reference evidence="17" key="2">
    <citation type="submission" date="2025-09" db="UniProtKB">
        <authorList>
            <consortium name="Ensembl"/>
        </authorList>
    </citation>
    <scope>IDENTIFICATION</scope>
</reference>
<dbReference type="InterPro" id="IPR018209">
    <property type="entry name" value="Pyrv_Knase_AS"/>
</dbReference>
<evidence type="ECO:0000256" key="5">
    <source>
        <dbReference type="ARBA" id="ARBA00012142"/>
    </source>
</evidence>
<dbReference type="Ensembl" id="ENSMSIT00000004848.1">
    <property type="protein sequence ID" value="ENSMSIP00000003831.1"/>
    <property type="gene ID" value="ENSMSIG00000003520.1"/>
</dbReference>
<keyword evidence="13" id="KW-0670">Pyruvate</keyword>
<sequence length="346" mass="37920">MPKPHSEVGIAFIQTQQLHAAMADTVLEHMCRLDINSSPSHKKGVNLPGAAVDLPAVLEKDIQDLKFGVEQDVDMVFASFIRKAADVHEVRRVLGEKGKNIKIISKIENHEGVRRFDEILEASDGIMVARGDLGIVIPAEKVFLMLESMIKKPLPTRAEGTDVANAVLDGVDCIMLSGETAKGDDPLEAVLMQHLTAREEEAAIYHLQLFEELLYLAPITSDPTEAAAVGAVKAFFKCCSGTIIVLSKSGRSAHQVARYRPRAPIIAVTRNLQTARQAHMYRGIFPVLCKDSVLNAWAEDVDLRVNLAMDVGKARGFFKKRDVVIVLTGWHPGSGFTNTMRVVPVP</sequence>
<dbReference type="Gene3D" id="2.40.33.10">
    <property type="entry name" value="PK beta-barrel domain-like"/>
    <property type="match status" value="1"/>
</dbReference>
<dbReference type="InterPro" id="IPR015795">
    <property type="entry name" value="Pyrv_Knase_C"/>
</dbReference>
<evidence type="ECO:0000256" key="2">
    <source>
        <dbReference type="ARBA" id="ARBA00001958"/>
    </source>
</evidence>
<proteinExistence type="inferred from homology"/>
<accession>A0A8C6GC59</accession>
<name>A0A8C6GC59_MUSSI</name>
<dbReference type="FunFam" id="3.40.1380.20:FF:000001">
    <property type="entry name" value="Pyruvate kinase"/>
    <property type="match status" value="1"/>
</dbReference>
<comment type="cofactor">
    <cofactor evidence="2">
        <name>K(+)</name>
        <dbReference type="ChEBI" id="CHEBI:29103"/>
    </cofactor>
</comment>
<dbReference type="SUPFAM" id="SSF52935">
    <property type="entry name" value="PK C-terminal domain-like"/>
    <property type="match status" value="1"/>
</dbReference>
<evidence type="ECO:0000256" key="11">
    <source>
        <dbReference type="ARBA" id="ARBA00022842"/>
    </source>
</evidence>
<dbReference type="Gene3D" id="3.40.1380.20">
    <property type="entry name" value="Pyruvate kinase, C-terminal domain"/>
    <property type="match status" value="1"/>
</dbReference>
<keyword evidence="9 14" id="KW-0418">Kinase</keyword>
<dbReference type="SUPFAM" id="SSF51621">
    <property type="entry name" value="Phosphoenolpyruvate/pyruvate domain"/>
    <property type="match status" value="1"/>
</dbReference>
<dbReference type="InterPro" id="IPR015813">
    <property type="entry name" value="Pyrv/PenolPyrv_kinase-like_dom"/>
</dbReference>
<dbReference type="GO" id="GO:0004743">
    <property type="term" value="F:pyruvate kinase activity"/>
    <property type="evidence" value="ECO:0007669"/>
    <property type="project" value="UniProtKB-EC"/>
</dbReference>
<comment type="catalytic activity">
    <reaction evidence="14">
        <text>pyruvate + ATP = phosphoenolpyruvate + ADP + H(+)</text>
        <dbReference type="Rhea" id="RHEA:18157"/>
        <dbReference type="ChEBI" id="CHEBI:15361"/>
        <dbReference type="ChEBI" id="CHEBI:15378"/>
        <dbReference type="ChEBI" id="CHEBI:30616"/>
        <dbReference type="ChEBI" id="CHEBI:58702"/>
        <dbReference type="ChEBI" id="CHEBI:456216"/>
        <dbReference type="EC" id="2.7.1.40"/>
    </reaction>
</comment>
<dbReference type="InterPro" id="IPR040442">
    <property type="entry name" value="Pyrv_kinase-like_dom_sf"/>
</dbReference>
<reference evidence="17" key="1">
    <citation type="submission" date="2025-08" db="UniProtKB">
        <authorList>
            <consortium name="Ensembl"/>
        </authorList>
    </citation>
    <scope>IDENTIFICATION</scope>
</reference>
<dbReference type="AlphaFoldDB" id="A0A8C6GC59"/>
<dbReference type="PROSITE" id="PS00110">
    <property type="entry name" value="PYRUVATE_KINASE"/>
    <property type="match status" value="1"/>
</dbReference>
<protein>
    <recommendedName>
        <fullName evidence="5 14">Pyruvate kinase</fullName>
        <ecNumber evidence="5 14">2.7.1.40</ecNumber>
    </recommendedName>
</protein>
<evidence type="ECO:0000256" key="3">
    <source>
        <dbReference type="ARBA" id="ARBA00004997"/>
    </source>
</evidence>
<dbReference type="PANTHER" id="PTHR11817">
    <property type="entry name" value="PYRUVATE KINASE"/>
    <property type="match status" value="1"/>
</dbReference>
<dbReference type="UniPathway" id="UPA00109">
    <property type="reaction ID" value="UER00188"/>
</dbReference>
<feature type="domain" description="Pyruvate kinase barrel" evidence="15">
    <location>
        <begin position="28"/>
        <end position="144"/>
    </location>
</feature>
<dbReference type="InterPro" id="IPR036918">
    <property type="entry name" value="Pyrv_Knase_C_sf"/>
</dbReference>
<keyword evidence="12 14" id="KW-0324">Glycolysis</keyword>
<evidence type="ECO:0000256" key="12">
    <source>
        <dbReference type="ARBA" id="ARBA00023152"/>
    </source>
</evidence>
<dbReference type="Pfam" id="PF02887">
    <property type="entry name" value="PK_C"/>
    <property type="match status" value="1"/>
</dbReference>
<evidence type="ECO:0000256" key="6">
    <source>
        <dbReference type="ARBA" id="ARBA00022679"/>
    </source>
</evidence>
<dbReference type="InterPro" id="IPR001697">
    <property type="entry name" value="Pyr_Knase"/>
</dbReference>
<comment type="pathway">
    <text evidence="3 14">Carbohydrate degradation; glycolysis; pyruvate from D-glyceraldehyde 3-phosphate: step 5/5.</text>
</comment>
<evidence type="ECO:0000313" key="18">
    <source>
        <dbReference type="Proteomes" id="UP000694415"/>
    </source>
</evidence>
<dbReference type="Gene3D" id="3.20.20.60">
    <property type="entry name" value="Phosphoenolpyruvate-binding domains"/>
    <property type="match status" value="2"/>
</dbReference>
<dbReference type="GO" id="GO:0000287">
    <property type="term" value="F:magnesium ion binding"/>
    <property type="evidence" value="ECO:0007669"/>
    <property type="project" value="InterPro"/>
</dbReference>
<comment type="similarity">
    <text evidence="4 14">Belongs to the pyruvate kinase family.</text>
</comment>
<evidence type="ECO:0000259" key="16">
    <source>
        <dbReference type="Pfam" id="PF02887"/>
    </source>
</evidence>
<evidence type="ECO:0000256" key="4">
    <source>
        <dbReference type="ARBA" id="ARBA00008663"/>
    </source>
</evidence>
<keyword evidence="11 14" id="KW-0460">Magnesium</keyword>
<keyword evidence="18" id="KW-1185">Reference proteome</keyword>
<evidence type="ECO:0000256" key="13">
    <source>
        <dbReference type="ARBA" id="ARBA00023317"/>
    </source>
</evidence>
<dbReference type="GO" id="GO:0016301">
    <property type="term" value="F:kinase activity"/>
    <property type="evidence" value="ECO:0007669"/>
    <property type="project" value="UniProtKB-KW"/>
</dbReference>
<comment type="cofactor">
    <cofactor evidence="1">
        <name>Mg(2+)</name>
        <dbReference type="ChEBI" id="CHEBI:18420"/>
    </cofactor>
</comment>
<dbReference type="InterPro" id="IPR015793">
    <property type="entry name" value="Pyrv_Knase_brl"/>
</dbReference>
<dbReference type="PRINTS" id="PR01050">
    <property type="entry name" value="PYRUVTKNASE"/>
</dbReference>
<feature type="domain" description="Pyruvate kinase barrel" evidence="15">
    <location>
        <begin position="145"/>
        <end position="190"/>
    </location>
</feature>
<evidence type="ECO:0000256" key="14">
    <source>
        <dbReference type="RuleBase" id="RU000504"/>
    </source>
</evidence>
<keyword evidence="7" id="KW-0479">Metal-binding</keyword>
<evidence type="ECO:0000256" key="1">
    <source>
        <dbReference type="ARBA" id="ARBA00001946"/>
    </source>
</evidence>
<evidence type="ECO:0000259" key="15">
    <source>
        <dbReference type="Pfam" id="PF00224"/>
    </source>
</evidence>
<evidence type="ECO:0000313" key="17">
    <source>
        <dbReference type="Ensembl" id="ENSMSIP00000003831.1"/>
    </source>
</evidence>
<keyword evidence="6 14" id="KW-0808">Transferase</keyword>
<dbReference type="GO" id="GO:0005524">
    <property type="term" value="F:ATP binding"/>
    <property type="evidence" value="ECO:0007669"/>
    <property type="project" value="UniProtKB-KW"/>
</dbReference>
<feature type="domain" description="Pyruvate kinase C-terminal" evidence="16">
    <location>
        <begin position="225"/>
        <end position="343"/>
    </location>
</feature>
<evidence type="ECO:0000256" key="7">
    <source>
        <dbReference type="ARBA" id="ARBA00022723"/>
    </source>
</evidence>
<dbReference type="GeneTree" id="ENSGT00390000008859"/>